<accession>A0A917DLB0</accession>
<feature type="compositionally biased region" description="Basic and acidic residues" evidence="1">
    <location>
        <begin position="30"/>
        <end position="50"/>
    </location>
</feature>
<protein>
    <submittedName>
        <fullName evidence="2">Uncharacterized protein</fullName>
    </submittedName>
</protein>
<reference evidence="2" key="2">
    <citation type="submission" date="2020-09" db="EMBL/GenBank/DDBJ databases">
        <authorList>
            <person name="Sun Q."/>
            <person name="Zhou Y."/>
        </authorList>
    </citation>
    <scope>NUCLEOTIDE SEQUENCE</scope>
    <source>
        <strain evidence="2">CGMCC 1.15152</strain>
    </source>
</reference>
<sequence>MIRFASVEVTYVVTVRYRALRQPSSGQVRSRADRDGRCLRESNDRGSTRAGSDLRRLDLVLGTWCVLSAITLERRSE</sequence>
<evidence type="ECO:0000313" key="2">
    <source>
        <dbReference type="EMBL" id="GGD46389.1"/>
    </source>
</evidence>
<reference evidence="2" key="1">
    <citation type="journal article" date="2014" name="Int. J. Syst. Evol. Microbiol.">
        <title>Complete genome sequence of Corynebacterium casei LMG S-19264T (=DSM 44701T), isolated from a smear-ripened cheese.</title>
        <authorList>
            <consortium name="US DOE Joint Genome Institute (JGI-PGF)"/>
            <person name="Walter F."/>
            <person name="Albersmeier A."/>
            <person name="Kalinowski J."/>
            <person name="Ruckert C."/>
        </authorList>
    </citation>
    <scope>NUCLEOTIDE SEQUENCE</scope>
    <source>
        <strain evidence="2">CGMCC 1.15152</strain>
    </source>
</reference>
<dbReference type="Proteomes" id="UP000633205">
    <property type="component" value="Unassembled WGS sequence"/>
</dbReference>
<dbReference type="EMBL" id="BMHO01000003">
    <property type="protein sequence ID" value="GGD46389.1"/>
    <property type="molecule type" value="Genomic_DNA"/>
</dbReference>
<keyword evidence="3" id="KW-1185">Reference proteome</keyword>
<evidence type="ECO:0000256" key="1">
    <source>
        <dbReference type="SAM" id="MobiDB-lite"/>
    </source>
</evidence>
<comment type="caution">
    <text evidence="2">The sequence shown here is derived from an EMBL/GenBank/DDBJ whole genome shotgun (WGS) entry which is preliminary data.</text>
</comment>
<evidence type="ECO:0000313" key="3">
    <source>
        <dbReference type="Proteomes" id="UP000633205"/>
    </source>
</evidence>
<proteinExistence type="predicted"/>
<feature type="region of interest" description="Disordered" evidence="1">
    <location>
        <begin position="26"/>
        <end position="50"/>
    </location>
</feature>
<dbReference type="AlphaFoldDB" id="A0A917DLB0"/>
<gene>
    <name evidence="2" type="ORF">GCM10010915_29580</name>
</gene>
<name>A0A917DLB0_9MICO</name>
<organism evidence="2 3">
    <name type="scientific">Microbacterium faecale</name>
    <dbReference type="NCBI Taxonomy" id="1804630"/>
    <lineage>
        <taxon>Bacteria</taxon>
        <taxon>Bacillati</taxon>
        <taxon>Actinomycetota</taxon>
        <taxon>Actinomycetes</taxon>
        <taxon>Micrococcales</taxon>
        <taxon>Microbacteriaceae</taxon>
        <taxon>Microbacterium</taxon>
    </lineage>
</organism>